<feature type="domain" description="ZBR-type" evidence="12">
    <location>
        <begin position="621"/>
        <end position="669"/>
    </location>
</feature>
<evidence type="ECO:0000256" key="4">
    <source>
        <dbReference type="ARBA" id="ARBA00022771"/>
    </source>
</evidence>
<organism evidence="13 14">
    <name type="scientific">Podarcis muralis</name>
    <name type="common">Wall lizard</name>
    <name type="synonym">Lacerta muralis</name>
    <dbReference type="NCBI Taxonomy" id="64176"/>
    <lineage>
        <taxon>Eukaryota</taxon>
        <taxon>Metazoa</taxon>
        <taxon>Chordata</taxon>
        <taxon>Craniata</taxon>
        <taxon>Vertebrata</taxon>
        <taxon>Euteleostomi</taxon>
        <taxon>Lepidosauria</taxon>
        <taxon>Squamata</taxon>
        <taxon>Bifurcata</taxon>
        <taxon>Unidentata</taxon>
        <taxon>Episquamata</taxon>
        <taxon>Laterata</taxon>
        <taxon>Lacertibaenia</taxon>
        <taxon>Lacertidae</taxon>
        <taxon>Podarcis</taxon>
    </lineage>
</organism>
<dbReference type="GO" id="GO:0008270">
    <property type="term" value="F:zinc ion binding"/>
    <property type="evidence" value="ECO:0007669"/>
    <property type="project" value="UniProtKB-KW"/>
</dbReference>
<evidence type="ECO:0000256" key="7">
    <source>
        <dbReference type="ARBA" id="ARBA00022843"/>
    </source>
</evidence>
<feature type="compositionally biased region" description="Basic and acidic residues" evidence="11">
    <location>
        <begin position="334"/>
        <end position="356"/>
    </location>
</feature>
<feature type="region of interest" description="Disordered" evidence="11">
    <location>
        <begin position="664"/>
        <end position="693"/>
    </location>
</feature>
<evidence type="ECO:0000313" key="14">
    <source>
        <dbReference type="Proteomes" id="UP000472272"/>
    </source>
</evidence>
<evidence type="ECO:0000259" key="12">
    <source>
        <dbReference type="PROSITE" id="PS51872"/>
    </source>
</evidence>
<keyword evidence="5" id="KW-0833">Ubl conjugation pathway</keyword>
<dbReference type="GeneTree" id="ENSGT00530000063692"/>
<dbReference type="GO" id="GO:0016567">
    <property type="term" value="P:protein ubiquitination"/>
    <property type="evidence" value="ECO:0007669"/>
    <property type="project" value="UniProtKB-UniPathway"/>
</dbReference>
<dbReference type="GO" id="GO:0045835">
    <property type="term" value="P:negative regulation of meiotic nuclear division"/>
    <property type="evidence" value="ECO:0007669"/>
    <property type="project" value="InterPro"/>
</dbReference>
<reference evidence="13" key="3">
    <citation type="submission" date="2025-09" db="UniProtKB">
        <authorList>
            <consortium name="Ensembl"/>
        </authorList>
    </citation>
    <scope>IDENTIFICATION</scope>
</reference>
<evidence type="ECO:0000256" key="8">
    <source>
        <dbReference type="ARBA" id="ARBA00023254"/>
    </source>
</evidence>
<keyword evidence="6" id="KW-0862">Zinc</keyword>
<feature type="region of interest" description="Disordered" evidence="11">
    <location>
        <begin position="314"/>
        <end position="367"/>
    </location>
</feature>
<evidence type="ECO:0000256" key="5">
    <source>
        <dbReference type="ARBA" id="ARBA00022786"/>
    </source>
</evidence>
<dbReference type="OMA" id="FCILCLH"/>
<proteinExistence type="predicted"/>
<dbReference type="AlphaFoldDB" id="A0A670KAG2"/>
<reference evidence="13 14" key="1">
    <citation type="journal article" date="2019" name="Proc. Natl. Acad. Sci. U.S.A.">
        <title>Regulatory changes in pterin and carotenoid genes underlie balanced color polymorphisms in the wall lizard.</title>
        <authorList>
            <person name="Andrade P."/>
            <person name="Pinho C."/>
            <person name="Perez I de Lanuza G."/>
            <person name="Afonso S."/>
            <person name="Brejcha J."/>
            <person name="Rubin C.J."/>
            <person name="Wallerman O."/>
            <person name="Pereira P."/>
            <person name="Sabatino S.J."/>
            <person name="Bellati A."/>
            <person name="Pellitteri-Rosa D."/>
            <person name="Bosakova Z."/>
            <person name="Bunikis I."/>
            <person name="Carretero M.A."/>
            <person name="Feiner N."/>
            <person name="Marsik P."/>
            <person name="Pauperio F."/>
            <person name="Salvi D."/>
            <person name="Soler L."/>
            <person name="While G.M."/>
            <person name="Uller T."/>
            <person name="Font E."/>
            <person name="Andersson L."/>
            <person name="Carneiro M."/>
        </authorList>
    </citation>
    <scope>NUCLEOTIDE SEQUENCE</scope>
</reference>
<dbReference type="FunFam" id="2.20.25.20:FF:000006">
    <property type="entry name" value="F-box only protein 5"/>
    <property type="match status" value="1"/>
</dbReference>
<keyword evidence="7" id="KW-0832">Ubl conjugation</keyword>
<keyword evidence="4 10" id="KW-0863">Zinc-finger</keyword>
<evidence type="ECO:0000256" key="10">
    <source>
        <dbReference type="PROSITE-ProRule" id="PRU01220"/>
    </source>
</evidence>
<dbReference type="UniPathway" id="UPA00143"/>
<dbReference type="PANTHER" id="PTHR15493">
    <property type="entry name" value="F-BOX ONLY PROTEIN 5 AND 43"/>
    <property type="match status" value="1"/>
</dbReference>
<accession>A0A670KAG2</accession>
<dbReference type="FunFam" id="1.20.1280.50:FF:000046">
    <property type="entry name" value="F-box protein 43"/>
    <property type="match status" value="1"/>
</dbReference>
<feature type="compositionally biased region" description="Low complexity" evidence="11">
    <location>
        <begin position="316"/>
        <end position="333"/>
    </location>
</feature>
<comment type="pathway">
    <text evidence="1">Protein modification; protein ubiquitination.</text>
</comment>
<dbReference type="PROSITE" id="PS51872">
    <property type="entry name" value="ZF_ZBR"/>
    <property type="match status" value="1"/>
</dbReference>
<keyword evidence="2" id="KW-0597">Phosphoprotein</keyword>
<feature type="region of interest" description="Disordered" evidence="11">
    <location>
        <begin position="66"/>
        <end position="91"/>
    </location>
</feature>
<reference evidence="13" key="2">
    <citation type="submission" date="2025-08" db="UniProtKB">
        <authorList>
            <consortium name="Ensembl"/>
        </authorList>
    </citation>
    <scope>IDENTIFICATION</scope>
</reference>
<sequence length="693" mass="77281">LLLIDKTDFCFALSKHKMSESHSILSSILKRGRLTSPGNSARYFSFKDSCSPSIFHDSGYNGSLKDPSFDYNDAEHKGEQNDTGLPEYSKHAHSSLSTSLSPIDHENVIFLSERKEPITHTDLYETPKVVKKDLSLRRRLLVSKSASVGSLGCSEKQVSSGSRQKKACLAHFLSLDEIISKCALDSPREKSYKPLATSTLKSEDPISGCQKLRLVFSQQRTSTIDDSKSKGGCLSEPGCLSPIQPKSSTNTPNIFIDNVLNSFNDQSTCPELIETPNCTLSETNDDRFITPINSLVEGFSLNISEINTPPVKEISDLSLSTPGSSSSYNSLSLDKSEESLSEHEGSFQELLQKRTESSSTLNSKRKVRKLQRSRRLSTLSECGSQSEKEEDCDTTVAHSKCILKIAGSITESNELVFHEDDKCMAPDFGSLSRTPALQIVRALFMQNRSKRTKQDDLLKKIDGVDISALKCIVAQLIGRKMGIEKLDILTELRIRDLRHVLTLILDILTVESLCSMWKVSRNWREIVIQDRHANRRRKLYIKQLAVEAKRHLPDTEDAATRLLMTRFALRSVQAQAKPAVLQMQPSCDESLTPRGCSPVLQSASKEEVCVKVAQSLFSDEALKPCPRCRCPAKYQAFQKRGLCSREDCAFDFCTLCLYAFHGSRDCSSPSAKRQNRKDALPGSAKSKRNLKRL</sequence>
<dbReference type="Gene3D" id="2.20.25.20">
    <property type="match status" value="1"/>
</dbReference>
<dbReference type="Proteomes" id="UP000472272">
    <property type="component" value="Chromosome 7"/>
</dbReference>
<evidence type="ECO:0000256" key="3">
    <source>
        <dbReference type="ARBA" id="ARBA00022723"/>
    </source>
</evidence>
<evidence type="ECO:0000313" key="13">
    <source>
        <dbReference type="Ensembl" id="ENSPMRP00000032594.1"/>
    </source>
</evidence>
<evidence type="ECO:0000256" key="2">
    <source>
        <dbReference type="ARBA" id="ARBA00022553"/>
    </source>
</evidence>
<dbReference type="Gene3D" id="1.20.1280.50">
    <property type="match status" value="1"/>
</dbReference>
<keyword evidence="3" id="KW-0479">Metal-binding</keyword>
<dbReference type="GO" id="GO:0051321">
    <property type="term" value="P:meiotic cell cycle"/>
    <property type="evidence" value="ECO:0007669"/>
    <property type="project" value="UniProtKB-KW"/>
</dbReference>
<dbReference type="InterPro" id="IPR044064">
    <property type="entry name" value="ZF_ZBR"/>
</dbReference>
<evidence type="ECO:0000256" key="11">
    <source>
        <dbReference type="SAM" id="MobiDB-lite"/>
    </source>
</evidence>
<keyword evidence="14" id="KW-1185">Reference proteome</keyword>
<keyword evidence="8" id="KW-0469">Meiosis</keyword>
<name>A0A670KAG2_PODMU</name>
<dbReference type="Ensembl" id="ENSPMRT00000034562.1">
    <property type="protein sequence ID" value="ENSPMRP00000032594.1"/>
    <property type="gene ID" value="ENSPMRG00000021113.1"/>
</dbReference>
<evidence type="ECO:0000256" key="9">
    <source>
        <dbReference type="ARBA" id="ARBA00068913"/>
    </source>
</evidence>
<dbReference type="GO" id="GO:0007088">
    <property type="term" value="P:regulation of mitotic nuclear division"/>
    <property type="evidence" value="ECO:0007669"/>
    <property type="project" value="InterPro"/>
</dbReference>
<dbReference type="CDD" id="cd20365">
    <property type="entry name" value="BRcat_RBR_FBXO43"/>
    <property type="match status" value="1"/>
</dbReference>
<dbReference type="GO" id="GO:0005634">
    <property type="term" value="C:nucleus"/>
    <property type="evidence" value="ECO:0007669"/>
    <property type="project" value="TreeGrafter"/>
</dbReference>
<evidence type="ECO:0000256" key="1">
    <source>
        <dbReference type="ARBA" id="ARBA00004906"/>
    </source>
</evidence>
<evidence type="ECO:0000256" key="6">
    <source>
        <dbReference type="ARBA" id="ARBA00022833"/>
    </source>
</evidence>
<protein>
    <recommendedName>
        <fullName evidence="9">F-box only protein 43</fullName>
    </recommendedName>
</protein>
<dbReference type="PANTHER" id="PTHR15493:SF1">
    <property type="entry name" value="F-BOX ONLY PROTEIN 43"/>
    <property type="match status" value="1"/>
</dbReference>
<dbReference type="InterPro" id="IPR047147">
    <property type="entry name" value="FBX5_43"/>
</dbReference>
<gene>
    <name evidence="13" type="primary">FBXO43</name>
</gene>